<dbReference type="PROSITE" id="PS51257">
    <property type="entry name" value="PROKAR_LIPOPROTEIN"/>
    <property type="match status" value="1"/>
</dbReference>
<dbReference type="EMBL" id="ADLN01000001">
    <property type="protein sequence ID" value="EHI61748.1"/>
    <property type="molecule type" value="Genomic_DNA"/>
</dbReference>
<feature type="signal peptide" evidence="6">
    <location>
        <begin position="1"/>
        <end position="24"/>
    </location>
</feature>
<dbReference type="InterPro" id="IPR000064">
    <property type="entry name" value="NLP_P60_dom"/>
</dbReference>
<dbReference type="InterPro" id="IPR038765">
    <property type="entry name" value="Papain-like_cys_pep_sf"/>
</dbReference>
<protein>
    <recommendedName>
        <fullName evidence="7">NlpC/P60 domain-containing protein</fullName>
    </recommendedName>
</protein>
<keyword evidence="2" id="KW-0645">Protease</keyword>
<dbReference type="GO" id="GO:0006508">
    <property type="term" value="P:proteolysis"/>
    <property type="evidence" value="ECO:0007669"/>
    <property type="project" value="UniProtKB-KW"/>
</dbReference>
<dbReference type="PATRIC" id="fig|742737.3.peg.193"/>
<dbReference type="RefSeq" id="WP_006778180.1">
    <property type="nucleotide sequence ID" value="NZ_CP040506.1"/>
</dbReference>
<dbReference type="SUPFAM" id="SSF47090">
    <property type="entry name" value="PGBD-like"/>
    <property type="match status" value="4"/>
</dbReference>
<evidence type="ECO:0000259" key="7">
    <source>
        <dbReference type="PROSITE" id="PS51935"/>
    </source>
</evidence>
<evidence type="ECO:0000313" key="9">
    <source>
        <dbReference type="Proteomes" id="UP000005384"/>
    </source>
</evidence>
<dbReference type="PANTHER" id="PTHR41533:SF1">
    <property type="entry name" value="L,D-TRANSPEPTIDASE YCBB-RELATED"/>
    <property type="match status" value="1"/>
</dbReference>
<dbReference type="PROSITE" id="PS51935">
    <property type="entry name" value="NLPC_P60"/>
    <property type="match status" value="1"/>
</dbReference>
<dbReference type="HOGENOM" id="CLU_029107_0_0_9"/>
<dbReference type="InterPro" id="IPR052905">
    <property type="entry name" value="LD-transpeptidase_YkuD-like"/>
</dbReference>
<evidence type="ECO:0000256" key="2">
    <source>
        <dbReference type="ARBA" id="ARBA00022670"/>
    </source>
</evidence>
<dbReference type="InterPro" id="IPR036366">
    <property type="entry name" value="PGBDSf"/>
</dbReference>
<dbReference type="Pfam" id="PF00877">
    <property type="entry name" value="NLPC_P60"/>
    <property type="match status" value="1"/>
</dbReference>
<keyword evidence="6" id="KW-0732">Signal</keyword>
<evidence type="ECO:0000256" key="4">
    <source>
        <dbReference type="ARBA" id="ARBA00022807"/>
    </source>
</evidence>
<evidence type="ECO:0000256" key="6">
    <source>
        <dbReference type="SAM" id="SignalP"/>
    </source>
</evidence>
<keyword evidence="3" id="KW-0378">Hydrolase</keyword>
<sequence length="520" mass="55251">MNMIYKKKMYIWLAAALLAAGSLGGCGKKADSPVDTGTTAVEETSPVEPETQLVQGIGQLTPDGPDYEVVKDIIIPETEPAPEYLREGVEHAKVAELQARLMELGFMDNDEPTQYFGHMTQAAVLSFQRQNELNMDGIVGPETWDAIMTPDAKYYAVSNGVSGEDIKRIQNRLYELGYLATPDLVTGKFGDMTEAAVIKLQEVNGIAVDGKVGRQTINLLYSDEIKPNMLAYGDKSEVVLAAQKRLKDLGYLTTDPDGSYGFDTTAAVKQFQSRNDLVVDGYLGPSTRFTLNDSSAVPNGMSLGDQGDSVQRVQQLLSKYGYLSSSNVTGYYGEVTEGAVKNFQSTNGLSSDGSVGRLTMAKLTGDNVKKATSKSGTSSSGGNGKKSSSGSSGGSSGGGGGGVSSLISVASSKLGSPYVYGAKGPNSFDCSGFVYWCLNQVGVKQSYLTSSGWRSVGKYTKISNFGDLRAGDIIVVNGHVGIVANGGTVIDASSSNGKVVHRSLSSWWRSNFICGWRIFG</sequence>
<feature type="chain" id="PRO_5039185106" description="NlpC/P60 domain-containing protein" evidence="6">
    <location>
        <begin position="25"/>
        <end position="520"/>
    </location>
</feature>
<name>G5I9K9_9FIRM</name>
<evidence type="ECO:0000256" key="3">
    <source>
        <dbReference type="ARBA" id="ARBA00022801"/>
    </source>
</evidence>
<dbReference type="Gene3D" id="1.10.101.10">
    <property type="entry name" value="PGBD-like superfamily/PGBD"/>
    <property type="match status" value="4"/>
</dbReference>
<comment type="caution">
    <text evidence="8">The sequence shown here is derived from an EMBL/GenBank/DDBJ whole genome shotgun (WGS) entry which is preliminary data.</text>
</comment>
<feature type="domain" description="NlpC/P60" evidence="7">
    <location>
        <begin position="400"/>
        <end position="519"/>
    </location>
</feature>
<evidence type="ECO:0000256" key="1">
    <source>
        <dbReference type="ARBA" id="ARBA00007074"/>
    </source>
</evidence>
<dbReference type="AlphaFoldDB" id="G5I9K9"/>
<organism evidence="8 9">
    <name type="scientific">Hungatella hathewayi WAL-18680</name>
    <dbReference type="NCBI Taxonomy" id="742737"/>
    <lineage>
        <taxon>Bacteria</taxon>
        <taxon>Bacillati</taxon>
        <taxon>Bacillota</taxon>
        <taxon>Clostridia</taxon>
        <taxon>Lachnospirales</taxon>
        <taxon>Lachnospiraceae</taxon>
        <taxon>Hungatella</taxon>
    </lineage>
</organism>
<dbReference type="PANTHER" id="PTHR41533">
    <property type="entry name" value="L,D-TRANSPEPTIDASE HI_1667-RELATED"/>
    <property type="match status" value="1"/>
</dbReference>
<accession>G5I9K9</accession>
<dbReference type="Gene3D" id="3.90.1720.10">
    <property type="entry name" value="endopeptidase domain like (from Nostoc punctiforme)"/>
    <property type="match status" value="1"/>
</dbReference>
<evidence type="ECO:0000313" key="8">
    <source>
        <dbReference type="EMBL" id="EHI61748.1"/>
    </source>
</evidence>
<gene>
    <name evidence="8" type="ORF">HMPREF9473_00199</name>
</gene>
<keyword evidence="9" id="KW-1185">Reference proteome</keyword>
<dbReference type="GO" id="GO:0008234">
    <property type="term" value="F:cysteine-type peptidase activity"/>
    <property type="evidence" value="ECO:0007669"/>
    <property type="project" value="UniProtKB-KW"/>
</dbReference>
<dbReference type="Pfam" id="PF01471">
    <property type="entry name" value="PG_binding_1"/>
    <property type="match status" value="4"/>
</dbReference>
<dbReference type="OrthoDB" id="529831at2"/>
<dbReference type="SUPFAM" id="SSF54001">
    <property type="entry name" value="Cysteine proteinases"/>
    <property type="match status" value="1"/>
</dbReference>
<proteinExistence type="inferred from homology"/>
<keyword evidence="4" id="KW-0788">Thiol protease</keyword>
<comment type="similarity">
    <text evidence="1">Belongs to the peptidase C40 family.</text>
</comment>
<dbReference type="Proteomes" id="UP000005384">
    <property type="component" value="Unassembled WGS sequence"/>
</dbReference>
<reference evidence="8 9" key="1">
    <citation type="submission" date="2011-08" db="EMBL/GenBank/DDBJ databases">
        <title>The Genome Sequence of Clostridium hathewayi WAL-18680.</title>
        <authorList>
            <consortium name="The Broad Institute Genome Sequencing Platform"/>
            <person name="Earl A."/>
            <person name="Ward D."/>
            <person name="Feldgarden M."/>
            <person name="Gevers D."/>
            <person name="Finegold S.M."/>
            <person name="Summanen P.H."/>
            <person name="Molitoris D.R."/>
            <person name="Song M."/>
            <person name="Daigneault M."/>
            <person name="Allen-Vercoe E."/>
            <person name="Young S.K."/>
            <person name="Zeng Q."/>
            <person name="Gargeya S."/>
            <person name="Fitzgerald M."/>
            <person name="Haas B."/>
            <person name="Abouelleil A."/>
            <person name="Alvarado L."/>
            <person name="Arachchi H.M."/>
            <person name="Berlin A."/>
            <person name="Brown A."/>
            <person name="Chapman S.B."/>
            <person name="Chen Z."/>
            <person name="Dunbar C."/>
            <person name="Freedman E."/>
            <person name="Gearin G."/>
            <person name="Gellesch M."/>
            <person name="Goldberg J."/>
            <person name="Griggs A."/>
            <person name="Gujja S."/>
            <person name="Heiman D."/>
            <person name="Howarth C."/>
            <person name="Larson L."/>
            <person name="Lui A."/>
            <person name="MacDonald P.J.P."/>
            <person name="Montmayeur A."/>
            <person name="Murphy C."/>
            <person name="Neiman D."/>
            <person name="Pearson M."/>
            <person name="Priest M."/>
            <person name="Roberts A."/>
            <person name="Saif S."/>
            <person name="Shea T."/>
            <person name="Shenoy N."/>
            <person name="Sisk P."/>
            <person name="Stolte C."/>
            <person name="Sykes S."/>
            <person name="Wortman J."/>
            <person name="Nusbaum C."/>
            <person name="Birren B."/>
        </authorList>
    </citation>
    <scope>NUCLEOTIDE SEQUENCE [LARGE SCALE GENOMIC DNA]</scope>
    <source>
        <strain evidence="8 9">WAL-18680</strain>
    </source>
</reference>
<dbReference type="InterPro" id="IPR002477">
    <property type="entry name" value="Peptidoglycan-bd-like"/>
</dbReference>
<evidence type="ECO:0000256" key="5">
    <source>
        <dbReference type="SAM" id="MobiDB-lite"/>
    </source>
</evidence>
<dbReference type="InterPro" id="IPR036365">
    <property type="entry name" value="PGBD-like_sf"/>
</dbReference>
<feature type="region of interest" description="Disordered" evidence="5">
    <location>
        <begin position="366"/>
        <end position="399"/>
    </location>
</feature>